<feature type="signal peptide" evidence="2">
    <location>
        <begin position="1"/>
        <end position="21"/>
    </location>
</feature>
<evidence type="ECO:0000313" key="5">
    <source>
        <dbReference type="Proteomes" id="UP001249240"/>
    </source>
</evidence>
<dbReference type="Pfam" id="PF12682">
    <property type="entry name" value="Flavodoxin_4"/>
    <property type="match status" value="1"/>
</dbReference>
<accession>A0AAW8SZF1</accession>
<dbReference type="PROSITE" id="PS51257">
    <property type="entry name" value="PROKAR_LIPOPROTEIN"/>
    <property type="match status" value="1"/>
</dbReference>
<dbReference type="RefSeq" id="WP_010744319.1">
    <property type="nucleotide sequence ID" value="NZ_BAAAXM010000027.1"/>
</dbReference>
<dbReference type="GO" id="GO:0010181">
    <property type="term" value="F:FMN binding"/>
    <property type="evidence" value="ECO:0007669"/>
    <property type="project" value="InterPro"/>
</dbReference>
<feature type="region of interest" description="Disordered" evidence="1">
    <location>
        <begin position="22"/>
        <end position="47"/>
    </location>
</feature>
<dbReference type="Proteomes" id="UP001249240">
    <property type="component" value="Unassembled WGS sequence"/>
</dbReference>
<reference evidence="4" key="1">
    <citation type="submission" date="2023-03" db="EMBL/GenBank/DDBJ databases">
        <authorList>
            <person name="Shen W."/>
            <person name="Cai J."/>
        </authorList>
    </citation>
    <scope>NUCLEOTIDE SEQUENCE</scope>
    <source>
        <strain evidence="4">B646-2</strain>
    </source>
</reference>
<keyword evidence="2" id="KW-0732">Signal</keyword>
<dbReference type="PANTHER" id="PTHR39201:SF1">
    <property type="entry name" value="FLAVODOXIN-LIKE DOMAIN-CONTAINING PROTEIN"/>
    <property type="match status" value="1"/>
</dbReference>
<dbReference type="EMBL" id="JARPXM010000016">
    <property type="protein sequence ID" value="MDT2539376.1"/>
    <property type="molecule type" value="Genomic_DNA"/>
</dbReference>
<evidence type="ECO:0000313" key="4">
    <source>
        <dbReference type="EMBL" id="MDT2539376.1"/>
    </source>
</evidence>
<protein>
    <submittedName>
        <fullName evidence="4">Flavodoxin</fullName>
    </submittedName>
</protein>
<dbReference type="InterPro" id="IPR008254">
    <property type="entry name" value="Flavodoxin/NO_synth"/>
</dbReference>
<dbReference type="SUPFAM" id="SSF52218">
    <property type="entry name" value="Flavoproteins"/>
    <property type="match status" value="1"/>
</dbReference>
<dbReference type="GO" id="GO:0016651">
    <property type="term" value="F:oxidoreductase activity, acting on NAD(P)H"/>
    <property type="evidence" value="ECO:0007669"/>
    <property type="project" value="UniProtKB-ARBA"/>
</dbReference>
<organism evidence="4 5">
    <name type="scientific">Enterococcus raffinosus</name>
    <dbReference type="NCBI Taxonomy" id="71452"/>
    <lineage>
        <taxon>Bacteria</taxon>
        <taxon>Bacillati</taxon>
        <taxon>Bacillota</taxon>
        <taxon>Bacilli</taxon>
        <taxon>Lactobacillales</taxon>
        <taxon>Enterococcaceae</taxon>
        <taxon>Enterococcus</taxon>
    </lineage>
</organism>
<name>A0AAW8SZF1_9ENTE</name>
<proteinExistence type="predicted"/>
<sequence length="207" mass="23463">MKKLCWLILVLFFLGACGANNSGTNDRNSEESDSQSSERLESKKAEGENKMKKPLIVYYSLTENTKEVAEEIQKQTDGELLRIETAEPYPEVYDDVLEIVRTQRSDNELPEIVSKEVSLSDYDRIFLGAPIWFGEPALPVEKWLSENDLTGKKIYPFFTSGSSSINESMDRYKVVLTQSTLSEGLGITSSDKNETSKLVQEWLEQLD</sequence>
<feature type="domain" description="Flavodoxin-like" evidence="3">
    <location>
        <begin position="53"/>
        <end position="205"/>
    </location>
</feature>
<evidence type="ECO:0000259" key="3">
    <source>
        <dbReference type="Pfam" id="PF12682"/>
    </source>
</evidence>
<dbReference type="AlphaFoldDB" id="A0AAW8SZF1"/>
<dbReference type="Gene3D" id="3.40.50.360">
    <property type="match status" value="1"/>
</dbReference>
<gene>
    <name evidence="4" type="ORF">P7D78_14665</name>
</gene>
<feature type="compositionally biased region" description="Basic and acidic residues" evidence="1">
    <location>
        <begin position="36"/>
        <end position="47"/>
    </location>
</feature>
<dbReference type="PANTHER" id="PTHR39201">
    <property type="entry name" value="EXPORTED PROTEIN-RELATED"/>
    <property type="match status" value="1"/>
</dbReference>
<comment type="caution">
    <text evidence="4">The sequence shown here is derived from an EMBL/GenBank/DDBJ whole genome shotgun (WGS) entry which is preliminary data.</text>
</comment>
<feature type="chain" id="PRO_5043690129" evidence="2">
    <location>
        <begin position="22"/>
        <end position="207"/>
    </location>
</feature>
<dbReference type="InterPro" id="IPR029039">
    <property type="entry name" value="Flavoprotein-like_sf"/>
</dbReference>
<evidence type="ECO:0000256" key="1">
    <source>
        <dbReference type="SAM" id="MobiDB-lite"/>
    </source>
</evidence>
<evidence type="ECO:0000256" key="2">
    <source>
        <dbReference type="SAM" id="SignalP"/>
    </source>
</evidence>